<dbReference type="SUPFAM" id="SSF55781">
    <property type="entry name" value="GAF domain-like"/>
    <property type="match status" value="1"/>
</dbReference>
<accession>A0AAX4IBK9</accession>
<dbReference type="PANTHER" id="PTHR43719:SF69">
    <property type="entry name" value="HISTIDINE KINASE G7"/>
    <property type="match status" value="1"/>
</dbReference>
<sequence>MCSHHVPLLNHECRQSFPILSSRSTALSKQVPPEPGKQATVATDHGMPNHVRSKSELTRQREVFKYASSILSNIDVHEDGIPQTNEPRTVSDNIALTAFAQLCACQTGTSRSFISLFDEKHQYVVAEATPSLPLVPSIMHEDLWFCGHAFPRRNGICEHTLFEADKVRDNGSHKPAELPVVVIPDLTTDTRFKSKACAIGDPEQPPRFYASVPIRTSKGVSIGVISVMHPVPIATWSKVETQILRNISNVVMSYLEGNRTTAHLRSERMNKGISAFMEENFSLSGSQLGPSAADLGQPGMSSDTSNTAPQHLRDRLNLNSPEPPPSSTGSDTADTQPTPLSELDDPFSTISPLEAVLTGDTSIPSNPSPASSPSPTLPTIQPATMSAFEIQMHAETSRKSAINLIFSNAAEKIRQATDVEGCLFLDATPGGFGALRSPAVEDPSAQLGSSYNSSDEGTDSSDSQSWPPARVLGFSTSERGGIDGPEHITRHAAVAEKLLATLVRRYPKGKLFTFDASDNLHPTDSSEEDRLRALSTLQDHLLQSRGGHARQGPRSKPWARQNEGRDLLRIFPGARSVAFVPVWDPRKNRWYAGGFVYSRQTKRVFTVEGELSYLRVFGILAMTETLRHELILDEKAKFDALSSMSHELRSPLHGIILGIELLNDTDLSVAQGDIAHTLEACGRTLTDTLDHLLDYSKVNNFQTTRRPLARGLRHGKPQSIGAGMMTLNSNVQIDVLAEEVMDSVFAGFNFQHMSIAQLKKKNRTSDPDVAANQYLDSLRAQEELGLGSDNQHTSQVAFDDVMVLFDVDPNCSWVFDTQPGAIRRIIMNLFGNALKYTHSGVIKVLLEQKSPKTGGANRERQVTITVSDTGCGIGEDFLRYQLFKPFSQEDPLAPGTGLGLSLVKRMTSHLRGRMSVQSRVGLGTSTSVTLPLSVPLTVATDEPNYASEDPFPQQRLELSGLRIRLIGFEGIMPLVNGDSHDNHASIENICRNWLQLELVSESQAHKAVPDLILVSEDALHERTKDKTLSKLPCVVVCVNALVAHQRSSERSDYKGIVEFISQPVGPRKLAKVLLLVFDRWAAVQAEWASSGPDSPLTPAQKTIETSINYHGLEAPPLSTNSSTSDVPIVPARPKQPRMLSSRPKLYKPPSIVNLTLEFLLVEDNPINLKILSTYMNKLGRKYHTATDGLQAVEAYKKNPSACKYILTDVSMPVMDGFEATRHIRAHERLLALKPATIIALTGLASNDSQNEAFGSGMDLFLTKPVKLKELSSILKSRGLLG</sequence>
<dbReference type="Pfam" id="PF00072">
    <property type="entry name" value="Response_reg"/>
    <property type="match status" value="1"/>
</dbReference>
<dbReference type="CDD" id="cd00082">
    <property type="entry name" value="HisKA"/>
    <property type="match status" value="1"/>
</dbReference>
<dbReference type="InterPro" id="IPR036097">
    <property type="entry name" value="HisK_dim/P_sf"/>
</dbReference>
<dbReference type="InterPro" id="IPR036890">
    <property type="entry name" value="HATPase_C_sf"/>
</dbReference>
<dbReference type="InterPro" id="IPR003594">
    <property type="entry name" value="HATPase_dom"/>
</dbReference>
<organism evidence="6 7">
    <name type="scientific">Colletotrichum destructivum</name>
    <dbReference type="NCBI Taxonomy" id="34406"/>
    <lineage>
        <taxon>Eukaryota</taxon>
        <taxon>Fungi</taxon>
        <taxon>Dikarya</taxon>
        <taxon>Ascomycota</taxon>
        <taxon>Pezizomycotina</taxon>
        <taxon>Sordariomycetes</taxon>
        <taxon>Hypocreomycetidae</taxon>
        <taxon>Glomerellales</taxon>
        <taxon>Glomerellaceae</taxon>
        <taxon>Colletotrichum</taxon>
        <taxon>Colletotrichum destructivum species complex</taxon>
    </lineage>
</organism>
<dbReference type="PROSITE" id="PS50109">
    <property type="entry name" value="HIS_KIN"/>
    <property type="match status" value="1"/>
</dbReference>
<evidence type="ECO:0000313" key="7">
    <source>
        <dbReference type="Proteomes" id="UP001322277"/>
    </source>
</evidence>
<dbReference type="InterPro" id="IPR004358">
    <property type="entry name" value="Sig_transdc_His_kin-like_C"/>
</dbReference>
<keyword evidence="7" id="KW-1185">Reference proteome</keyword>
<feature type="modified residue" description="4-aspartylphosphate" evidence="2">
    <location>
        <position position="1208"/>
    </location>
</feature>
<dbReference type="Gene3D" id="1.10.287.130">
    <property type="match status" value="1"/>
</dbReference>
<feature type="compositionally biased region" description="Polar residues" evidence="3">
    <location>
        <begin position="328"/>
        <end position="339"/>
    </location>
</feature>
<dbReference type="InterPro" id="IPR050956">
    <property type="entry name" value="2C_system_His_kinase"/>
</dbReference>
<reference evidence="7" key="1">
    <citation type="journal article" date="2023" name="bioRxiv">
        <title>Complete genome of the Medicago anthracnose fungus, Colletotrichum destructivum, reveals a mini-chromosome-like region within a core chromosome.</title>
        <authorList>
            <person name="Lapalu N."/>
            <person name="Simon A."/>
            <person name="Lu A."/>
            <person name="Plaumann P.-L."/>
            <person name="Amselem J."/>
            <person name="Pigne S."/>
            <person name="Auger A."/>
            <person name="Koch C."/>
            <person name="Dallery J.-F."/>
            <person name="O'Connell R.J."/>
        </authorList>
    </citation>
    <scope>NUCLEOTIDE SEQUENCE [LARGE SCALE GENOMIC DNA]</scope>
    <source>
        <strain evidence="7">CBS 520.97</strain>
    </source>
</reference>
<dbReference type="InterPro" id="IPR003661">
    <property type="entry name" value="HisK_dim/P_dom"/>
</dbReference>
<evidence type="ECO:0000313" key="6">
    <source>
        <dbReference type="EMBL" id="WQF80675.1"/>
    </source>
</evidence>
<keyword evidence="1 2" id="KW-0597">Phosphoprotein</keyword>
<dbReference type="SMART" id="SM00387">
    <property type="entry name" value="HATPase_c"/>
    <property type="match status" value="1"/>
</dbReference>
<dbReference type="KEGG" id="cdet:87942192"/>
<dbReference type="GO" id="GO:0000155">
    <property type="term" value="F:phosphorelay sensor kinase activity"/>
    <property type="evidence" value="ECO:0007669"/>
    <property type="project" value="InterPro"/>
</dbReference>
<dbReference type="CDD" id="cd17546">
    <property type="entry name" value="REC_hyHK_CKI1_RcsC-like"/>
    <property type="match status" value="1"/>
</dbReference>
<dbReference type="GeneID" id="87942192"/>
<feature type="region of interest" description="Disordered" evidence="3">
    <location>
        <begin position="435"/>
        <end position="485"/>
    </location>
</feature>
<dbReference type="Gene3D" id="3.40.50.2300">
    <property type="match status" value="1"/>
</dbReference>
<feature type="domain" description="Response regulatory" evidence="5">
    <location>
        <begin position="1157"/>
        <end position="1278"/>
    </location>
</feature>
<proteinExistence type="predicted"/>
<feature type="region of interest" description="Disordered" evidence="3">
    <location>
        <begin position="287"/>
        <end position="380"/>
    </location>
</feature>
<dbReference type="SUPFAM" id="SSF52172">
    <property type="entry name" value="CheY-like"/>
    <property type="match status" value="1"/>
</dbReference>
<gene>
    <name evidence="6" type="ORF">CDEST_05689</name>
</gene>
<dbReference type="Pfam" id="PF02518">
    <property type="entry name" value="HATPase_c"/>
    <property type="match status" value="1"/>
</dbReference>
<name>A0AAX4IBK9_9PEZI</name>
<evidence type="ECO:0000259" key="4">
    <source>
        <dbReference type="PROSITE" id="PS50109"/>
    </source>
</evidence>
<dbReference type="SMART" id="SM00448">
    <property type="entry name" value="REC"/>
    <property type="match status" value="1"/>
</dbReference>
<dbReference type="PROSITE" id="PS50110">
    <property type="entry name" value="RESPONSE_REGULATORY"/>
    <property type="match status" value="1"/>
</dbReference>
<feature type="compositionally biased region" description="Polar residues" evidence="3">
    <location>
        <begin position="446"/>
        <end position="466"/>
    </location>
</feature>
<dbReference type="PANTHER" id="PTHR43719">
    <property type="entry name" value="TWO-COMPONENT HISTIDINE KINASE"/>
    <property type="match status" value="1"/>
</dbReference>
<feature type="region of interest" description="Disordered" evidence="3">
    <location>
        <begin position="1113"/>
        <end position="1142"/>
    </location>
</feature>
<feature type="compositionally biased region" description="Polar residues" evidence="3">
    <location>
        <begin position="299"/>
        <end position="309"/>
    </location>
</feature>
<feature type="domain" description="Histidine kinase" evidence="4">
    <location>
        <begin position="643"/>
        <end position="934"/>
    </location>
</feature>
<dbReference type="Gene3D" id="3.30.450.40">
    <property type="match status" value="1"/>
</dbReference>
<evidence type="ECO:0000256" key="1">
    <source>
        <dbReference type="ARBA" id="ARBA00022553"/>
    </source>
</evidence>
<dbReference type="EMBL" id="CP137307">
    <property type="protein sequence ID" value="WQF80675.1"/>
    <property type="molecule type" value="Genomic_DNA"/>
</dbReference>
<evidence type="ECO:0000256" key="3">
    <source>
        <dbReference type="SAM" id="MobiDB-lite"/>
    </source>
</evidence>
<dbReference type="SMART" id="SM00388">
    <property type="entry name" value="HisKA"/>
    <property type="match status" value="1"/>
</dbReference>
<feature type="compositionally biased region" description="Pro residues" evidence="3">
    <location>
        <begin position="366"/>
        <end position="376"/>
    </location>
</feature>
<evidence type="ECO:0000256" key="2">
    <source>
        <dbReference type="PROSITE-ProRule" id="PRU00169"/>
    </source>
</evidence>
<protein>
    <submittedName>
        <fullName evidence="6">Signal transduction response regulator, receiver domain, histidine kinase/HSP90-like ATPase</fullName>
    </submittedName>
</protein>
<dbReference type="InterPro" id="IPR001789">
    <property type="entry name" value="Sig_transdc_resp-reg_receiver"/>
</dbReference>
<dbReference type="SUPFAM" id="SSF47384">
    <property type="entry name" value="Homodimeric domain of signal transducing histidine kinase"/>
    <property type="match status" value="1"/>
</dbReference>
<dbReference type="InterPro" id="IPR029016">
    <property type="entry name" value="GAF-like_dom_sf"/>
</dbReference>
<dbReference type="Gene3D" id="3.30.565.10">
    <property type="entry name" value="Histidine kinase-like ATPase, C-terminal domain"/>
    <property type="match status" value="1"/>
</dbReference>
<dbReference type="SUPFAM" id="SSF55874">
    <property type="entry name" value="ATPase domain of HSP90 chaperone/DNA topoisomerase II/histidine kinase"/>
    <property type="match status" value="1"/>
</dbReference>
<dbReference type="InterPro" id="IPR011006">
    <property type="entry name" value="CheY-like_superfamily"/>
</dbReference>
<dbReference type="Proteomes" id="UP001322277">
    <property type="component" value="Chromosome 3"/>
</dbReference>
<dbReference type="InterPro" id="IPR005467">
    <property type="entry name" value="His_kinase_dom"/>
</dbReference>
<dbReference type="PRINTS" id="PR00344">
    <property type="entry name" value="BCTRLSENSOR"/>
</dbReference>
<dbReference type="RefSeq" id="XP_062777899.1">
    <property type="nucleotide sequence ID" value="XM_062921848.1"/>
</dbReference>
<evidence type="ECO:0000259" key="5">
    <source>
        <dbReference type="PROSITE" id="PS50110"/>
    </source>
</evidence>
<dbReference type="Pfam" id="PF00512">
    <property type="entry name" value="HisKA"/>
    <property type="match status" value="1"/>
</dbReference>